<reference evidence="1 2" key="1">
    <citation type="submission" date="2018-08" db="EMBL/GenBank/DDBJ databases">
        <title>Recombination of ecologically and evolutionarily significant loci maintains genetic cohesion in the Pseudomonas syringae species complex.</title>
        <authorList>
            <person name="Dillon M."/>
            <person name="Thakur S."/>
            <person name="Almeida R.N.D."/>
            <person name="Weir B.S."/>
            <person name="Guttman D.S."/>
        </authorList>
    </citation>
    <scope>NUCLEOTIDE SEQUENCE [LARGE SCALE GENOMIC DNA]</scope>
    <source>
        <strain evidence="1 2">88_10</strain>
    </source>
</reference>
<sequence>MCWQCSAVDIHKGMERVHPKPMQALGDDFFSCPRRPGDQYRMACRCDLINLMNDPYKRS</sequence>
<name>A0A3M2VVV7_PSEYM</name>
<comment type="caution">
    <text evidence="1">The sequence shown here is derived from an EMBL/GenBank/DDBJ whole genome shotgun (WGS) entry which is preliminary data.</text>
</comment>
<evidence type="ECO:0000313" key="1">
    <source>
        <dbReference type="EMBL" id="RML42548.1"/>
    </source>
</evidence>
<organism evidence="1 2">
    <name type="scientific">Pseudomonas syringae pv. maculicola</name>
    <dbReference type="NCBI Taxonomy" id="59511"/>
    <lineage>
        <taxon>Bacteria</taxon>
        <taxon>Pseudomonadati</taxon>
        <taxon>Pseudomonadota</taxon>
        <taxon>Gammaproteobacteria</taxon>
        <taxon>Pseudomonadales</taxon>
        <taxon>Pseudomonadaceae</taxon>
        <taxon>Pseudomonas</taxon>
    </lineage>
</organism>
<dbReference type="AlphaFoldDB" id="A0A3M2VVV7"/>
<dbReference type="Proteomes" id="UP000282378">
    <property type="component" value="Unassembled WGS sequence"/>
</dbReference>
<protein>
    <submittedName>
        <fullName evidence="1">Uncharacterized protein</fullName>
    </submittedName>
</protein>
<evidence type="ECO:0000313" key="2">
    <source>
        <dbReference type="Proteomes" id="UP000282378"/>
    </source>
</evidence>
<accession>A0A3M2VVV7</accession>
<proteinExistence type="predicted"/>
<dbReference type="EMBL" id="RBNL01003902">
    <property type="protein sequence ID" value="RML42548.1"/>
    <property type="molecule type" value="Genomic_DNA"/>
</dbReference>
<gene>
    <name evidence="1" type="ORF">APX70_02414</name>
</gene>